<evidence type="ECO:0000256" key="1">
    <source>
        <dbReference type="SAM" id="MobiDB-lite"/>
    </source>
</evidence>
<organism evidence="3 4">
    <name type="scientific">Loxostege sticticalis</name>
    <name type="common">Beet webworm moth</name>
    <dbReference type="NCBI Taxonomy" id="481309"/>
    <lineage>
        <taxon>Eukaryota</taxon>
        <taxon>Metazoa</taxon>
        <taxon>Ecdysozoa</taxon>
        <taxon>Arthropoda</taxon>
        <taxon>Hexapoda</taxon>
        <taxon>Insecta</taxon>
        <taxon>Pterygota</taxon>
        <taxon>Neoptera</taxon>
        <taxon>Endopterygota</taxon>
        <taxon>Lepidoptera</taxon>
        <taxon>Glossata</taxon>
        <taxon>Ditrysia</taxon>
        <taxon>Pyraloidea</taxon>
        <taxon>Crambidae</taxon>
        <taxon>Pyraustinae</taxon>
        <taxon>Loxostege</taxon>
    </lineage>
</organism>
<dbReference type="EMBL" id="JBEDNZ010000014">
    <property type="protein sequence ID" value="KAL0829616.1"/>
    <property type="molecule type" value="Genomic_DNA"/>
</dbReference>
<accession>A0ABD0SW76</accession>
<gene>
    <name evidence="3" type="ORF">ABMA28_003122</name>
</gene>
<sequence>MAIVNNIKIPDSWRLEKMAGYEWLLSFRSRHQDLTLKKPEACSLARATAFNEEAVKKFFCNLKEVMQRHPSFGNGCRVYNLDETATTTIQKPQKVIAPKGRHNIGKITSGEKGTLVTTFAIVCAAGHALPPVLVFPRKHYKDHMLTGAPPGSLGLANPSGWMTAELFIKVMEHFIKHTSASPENPALLIMDNHESHLSVEALDLAKQSGVTILTLHPHTTAKMQPLDVGLNGPFKVSSRELLNIPTDLQDDKFINHSSSEQPLERQNPFGSTSILTNIENPTEIIEEPSKDTMEFAIQESDNRNSLSSDVTDAESPVLQFNEIPSEHVVTRNNESPSILDSTPSKPISFASELKLTTTNFKSPKEFMPPLKSEPRVGKRKPRKLGRSLIATDTPEKLQITKERQKAKERKSAAKAMKRPILVEKNHEVLKRKTKRKKVKIASDISDLDKEDFPIINEKFRKVDRKPKIEDYVLVSFKAKKSNVYYAAIIKEVINDATYGVSFMRIKVKSL</sequence>
<dbReference type="Proteomes" id="UP001549921">
    <property type="component" value="Unassembled WGS sequence"/>
</dbReference>
<dbReference type="PANTHER" id="PTHR19303">
    <property type="entry name" value="TRANSPOSON"/>
    <property type="match status" value="1"/>
</dbReference>
<dbReference type="InterPro" id="IPR004875">
    <property type="entry name" value="DDE_SF_endonuclease_dom"/>
</dbReference>
<dbReference type="InterPro" id="IPR050863">
    <property type="entry name" value="CenT-Element_Derived"/>
</dbReference>
<evidence type="ECO:0000313" key="4">
    <source>
        <dbReference type="Proteomes" id="UP001549921"/>
    </source>
</evidence>
<dbReference type="Pfam" id="PF03184">
    <property type="entry name" value="DDE_1"/>
    <property type="match status" value="1"/>
</dbReference>
<dbReference type="PANTHER" id="PTHR19303:SF74">
    <property type="entry name" value="POGO TRANSPOSABLE ELEMENT WITH KRAB DOMAIN"/>
    <property type="match status" value="1"/>
</dbReference>
<protein>
    <recommendedName>
        <fullName evidence="2">DDE-1 domain-containing protein</fullName>
    </recommendedName>
</protein>
<reference evidence="3 4" key="1">
    <citation type="submission" date="2024-06" db="EMBL/GenBank/DDBJ databases">
        <title>A chromosome-level genome assembly of beet webworm, Loxostege sticticalis.</title>
        <authorList>
            <person name="Zhang Y."/>
        </authorList>
    </citation>
    <scope>NUCLEOTIDE SEQUENCE [LARGE SCALE GENOMIC DNA]</scope>
    <source>
        <strain evidence="3">AQ028</strain>
        <tissue evidence="3">Male pupae</tissue>
    </source>
</reference>
<evidence type="ECO:0000259" key="2">
    <source>
        <dbReference type="Pfam" id="PF03184"/>
    </source>
</evidence>
<dbReference type="AlphaFoldDB" id="A0ABD0SW76"/>
<feature type="region of interest" description="Disordered" evidence="1">
    <location>
        <begin position="361"/>
        <end position="381"/>
    </location>
</feature>
<evidence type="ECO:0000313" key="3">
    <source>
        <dbReference type="EMBL" id="KAL0829616.1"/>
    </source>
</evidence>
<comment type="caution">
    <text evidence="3">The sequence shown here is derived from an EMBL/GenBank/DDBJ whole genome shotgun (WGS) entry which is preliminary data.</text>
</comment>
<proteinExistence type="predicted"/>
<feature type="domain" description="DDE-1" evidence="2">
    <location>
        <begin position="120"/>
        <end position="240"/>
    </location>
</feature>
<name>A0ABD0SW76_LOXSC</name>